<proteinExistence type="predicted"/>
<dbReference type="Gene3D" id="1.10.472.10">
    <property type="entry name" value="Cyclin-like"/>
    <property type="match status" value="1"/>
</dbReference>
<reference evidence="1 2" key="1">
    <citation type="journal article" date="2019" name="PLoS Biol.">
        <title>Sex chromosomes control vertical transmission of feminizing Wolbachia symbionts in an isopod.</title>
        <authorList>
            <person name="Becking T."/>
            <person name="Chebbi M.A."/>
            <person name="Giraud I."/>
            <person name="Moumen B."/>
            <person name="Laverre T."/>
            <person name="Caubet Y."/>
            <person name="Peccoud J."/>
            <person name="Gilbert C."/>
            <person name="Cordaux R."/>
        </authorList>
    </citation>
    <scope>NUCLEOTIDE SEQUENCE [LARGE SCALE GENOMIC DNA]</scope>
    <source>
        <strain evidence="1">ANa2</strain>
        <tissue evidence="1">Whole body excluding digestive tract and cuticle</tissue>
    </source>
</reference>
<dbReference type="AlphaFoldDB" id="A0A5N5T8L2"/>
<dbReference type="Proteomes" id="UP000326759">
    <property type="component" value="Unassembled WGS sequence"/>
</dbReference>
<sequence>MRRYSLQAYYLFCSLKKTQYRWEGKNLLYGNGALNCYNYKRPKARSQRRIRVAHTEYLNGISGISHPHRPLQKRIKKQGLLGDCPQDNNTVWRVNQTNRTPKPSERTPLPVDQVAECLYQVTDLEQPSTSSQGRHQAPLATSTNNIPFYTVMGYDPGMVSDHIQNDFNSDAHIAVRDFLENRKQKGHGDKKRQLQDLDDVAMATGQVLFQRFYYSKSFVRCPVEITAMACITLAWKMEVGQMEIRQRYKCVQSYEAIQKWRKLF</sequence>
<dbReference type="SUPFAM" id="SSF47954">
    <property type="entry name" value="Cyclin-like"/>
    <property type="match status" value="1"/>
</dbReference>
<evidence type="ECO:0000313" key="2">
    <source>
        <dbReference type="Proteomes" id="UP000326759"/>
    </source>
</evidence>
<dbReference type="OrthoDB" id="10264655at2759"/>
<protein>
    <submittedName>
        <fullName evidence="1">Cyclin-L1</fullName>
    </submittedName>
</protein>
<dbReference type="InterPro" id="IPR036915">
    <property type="entry name" value="Cyclin-like_sf"/>
</dbReference>
<keyword evidence="2" id="KW-1185">Reference proteome</keyword>
<organism evidence="1 2">
    <name type="scientific">Armadillidium nasatum</name>
    <dbReference type="NCBI Taxonomy" id="96803"/>
    <lineage>
        <taxon>Eukaryota</taxon>
        <taxon>Metazoa</taxon>
        <taxon>Ecdysozoa</taxon>
        <taxon>Arthropoda</taxon>
        <taxon>Crustacea</taxon>
        <taxon>Multicrustacea</taxon>
        <taxon>Malacostraca</taxon>
        <taxon>Eumalacostraca</taxon>
        <taxon>Peracarida</taxon>
        <taxon>Isopoda</taxon>
        <taxon>Oniscidea</taxon>
        <taxon>Crinocheta</taxon>
        <taxon>Armadillidiidae</taxon>
        <taxon>Armadillidium</taxon>
    </lineage>
</organism>
<comment type="caution">
    <text evidence="1">The sequence shown here is derived from an EMBL/GenBank/DDBJ whole genome shotgun (WGS) entry which is preliminary data.</text>
</comment>
<name>A0A5N5T8L2_9CRUS</name>
<accession>A0A5N5T8L2</accession>
<evidence type="ECO:0000313" key="1">
    <source>
        <dbReference type="EMBL" id="KAB7502617.1"/>
    </source>
</evidence>
<dbReference type="EMBL" id="SEYY01007124">
    <property type="protein sequence ID" value="KAB7502617.1"/>
    <property type="molecule type" value="Genomic_DNA"/>
</dbReference>
<gene>
    <name evidence="1" type="primary">CCNL1_4</name>
    <name evidence="1" type="ORF">Anas_08501</name>
</gene>